<reference evidence="1" key="1">
    <citation type="submission" date="2023-11" db="EMBL/GenBank/DDBJ databases">
        <authorList>
            <person name="Alioto T."/>
            <person name="Alioto T."/>
            <person name="Gomez Garrido J."/>
        </authorList>
    </citation>
    <scope>NUCLEOTIDE SEQUENCE</scope>
</reference>
<dbReference type="AlphaFoldDB" id="A0AAI9E7Y8"/>
<proteinExistence type="predicted"/>
<keyword evidence="2" id="KW-1185">Reference proteome</keyword>
<name>A0AAI9E7Y8_9PEZI</name>
<evidence type="ECO:0000313" key="1">
    <source>
        <dbReference type="EMBL" id="CAK3847221.1"/>
    </source>
</evidence>
<dbReference type="EMBL" id="CAVMBE010000006">
    <property type="protein sequence ID" value="CAK3847221.1"/>
    <property type="molecule type" value="Genomic_DNA"/>
</dbReference>
<protein>
    <submittedName>
        <fullName evidence="1">Uncharacterized protein</fullName>
    </submittedName>
</protein>
<dbReference type="InterPro" id="IPR023393">
    <property type="entry name" value="START-like_dom_sf"/>
</dbReference>
<organism evidence="1 2">
    <name type="scientific">Lecanosticta acicola</name>
    <dbReference type="NCBI Taxonomy" id="111012"/>
    <lineage>
        <taxon>Eukaryota</taxon>
        <taxon>Fungi</taxon>
        <taxon>Dikarya</taxon>
        <taxon>Ascomycota</taxon>
        <taxon>Pezizomycotina</taxon>
        <taxon>Dothideomycetes</taxon>
        <taxon>Dothideomycetidae</taxon>
        <taxon>Mycosphaerellales</taxon>
        <taxon>Mycosphaerellaceae</taxon>
        <taxon>Lecanosticta</taxon>
    </lineage>
</organism>
<dbReference type="SUPFAM" id="SSF55961">
    <property type="entry name" value="Bet v1-like"/>
    <property type="match status" value="1"/>
</dbReference>
<dbReference type="Gene3D" id="3.30.530.20">
    <property type="match status" value="1"/>
</dbReference>
<dbReference type="Proteomes" id="UP001296104">
    <property type="component" value="Unassembled WGS sequence"/>
</dbReference>
<dbReference type="CDD" id="cd07812">
    <property type="entry name" value="SRPBCC"/>
    <property type="match status" value="1"/>
</dbReference>
<comment type="caution">
    <text evidence="1">The sequence shown here is derived from an EMBL/GenBank/DDBJ whole genome shotgun (WGS) entry which is preliminary data.</text>
</comment>
<evidence type="ECO:0000313" key="2">
    <source>
        <dbReference type="Proteomes" id="UP001296104"/>
    </source>
</evidence>
<sequence>MGRFSITSETAFSHPPEVVYDFAANPNNWGRTYKGSGGMHKDVKVPVEFGDVWTEKVDLPPNTYYSTWTCIRKERPWSFVIQQQNHIGATEPDVGGCDGFTTISYTFEKVGEGVTLFTRNLTCELPRGTAIPDDLLTVSLTVCCRPQGIEKYHDSIKDELDQKHEKTRK</sequence>
<gene>
    <name evidence="1" type="ORF">LECACI_7A001596</name>
</gene>
<accession>A0AAI9E7Y8</accession>